<gene>
    <name evidence="6" type="primary">speB</name>
    <name evidence="6" type="ORF">GCM10011571_18440</name>
</gene>
<feature type="binding site" evidence="4">
    <location>
        <position position="150"/>
    </location>
    <ligand>
        <name>Mn(2+)</name>
        <dbReference type="ChEBI" id="CHEBI:29035"/>
        <label>1</label>
    </ligand>
</feature>
<dbReference type="CDD" id="cd11592">
    <property type="entry name" value="Agmatinase_PAH"/>
    <property type="match status" value="1"/>
</dbReference>
<keyword evidence="2 4" id="KW-0479">Metal-binding</keyword>
<protein>
    <submittedName>
        <fullName evidence="6">Agmatinase</fullName>
    </submittedName>
</protein>
<reference evidence="6" key="1">
    <citation type="journal article" date="2014" name="Int. J. Syst. Evol. Microbiol.">
        <title>Complete genome sequence of Corynebacterium casei LMG S-19264T (=DSM 44701T), isolated from a smear-ripened cheese.</title>
        <authorList>
            <consortium name="US DOE Joint Genome Institute (JGI-PGF)"/>
            <person name="Walter F."/>
            <person name="Albersmeier A."/>
            <person name="Kalinowski J."/>
            <person name="Ruckert C."/>
        </authorList>
    </citation>
    <scope>NUCLEOTIDE SEQUENCE</scope>
    <source>
        <strain evidence="6">CGMCC 1.15179</strain>
    </source>
</reference>
<dbReference type="PANTHER" id="PTHR11358">
    <property type="entry name" value="ARGINASE/AGMATINASE"/>
    <property type="match status" value="1"/>
</dbReference>
<evidence type="ECO:0000256" key="5">
    <source>
        <dbReference type="RuleBase" id="RU003684"/>
    </source>
</evidence>
<dbReference type="NCBIfam" id="TIGR01230">
    <property type="entry name" value="agmatinase"/>
    <property type="match status" value="1"/>
</dbReference>
<dbReference type="EMBL" id="BMHQ01000005">
    <property type="protein sequence ID" value="GGE17050.1"/>
    <property type="molecule type" value="Genomic_DNA"/>
</dbReference>
<evidence type="ECO:0000313" key="6">
    <source>
        <dbReference type="EMBL" id="GGE17050.1"/>
    </source>
</evidence>
<dbReference type="GO" id="GO:0033389">
    <property type="term" value="P:putrescine biosynthetic process from arginine, via agmatine"/>
    <property type="evidence" value="ECO:0007669"/>
    <property type="project" value="TreeGrafter"/>
</dbReference>
<proteinExistence type="inferred from homology"/>
<evidence type="ECO:0000256" key="2">
    <source>
        <dbReference type="ARBA" id="ARBA00022723"/>
    </source>
</evidence>
<feature type="binding site" evidence="4">
    <location>
        <position position="148"/>
    </location>
    <ligand>
        <name>Mn(2+)</name>
        <dbReference type="ChEBI" id="CHEBI:29035"/>
        <label>1</label>
    </ligand>
</feature>
<feature type="binding site" evidence="4">
    <location>
        <position position="152"/>
    </location>
    <ligand>
        <name>Mn(2+)</name>
        <dbReference type="ChEBI" id="CHEBI:29035"/>
        <label>1</label>
    </ligand>
</feature>
<dbReference type="PANTHER" id="PTHR11358:SF26">
    <property type="entry name" value="GUANIDINO ACID HYDROLASE, MITOCHONDRIAL"/>
    <property type="match status" value="1"/>
</dbReference>
<name>A0A8J2VF63_9BACL</name>
<reference evidence="6" key="2">
    <citation type="submission" date="2020-09" db="EMBL/GenBank/DDBJ databases">
        <authorList>
            <person name="Sun Q."/>
            <person name="Zhou Y."/>
        </authorList>
    </citation>
    <scope>NUCLEOTIDE SEQUENCE</scope>
    <source>
        <strain evidence="6">CGMCC 1.15179</strain>
    </source>
</reference>
<dbReference type="AlphaFoldDB" id="A0A8J2VF63"/>
<comment type="caution">
    <text evidence="6">The sequence shown here is derived from an EMBL/GenBank/DDBJ whole genome shotgun (WGS) entry which is preliminary data.</text>
</comment>
<dbReference type="InterPro" id="IPR005925">
    <property type="entry name" value="Agmatinase-rel"/>
</dbReference>
<dbReference type="SUPFAM" id="SSF52768">
    <property type="entry name" value="Arginase/deacetylase"/>
    <property type="match status" value="1"/>
</dbReference>
<dbReference type="RefSeq" id="WP_188647583.1">
    <property type="nucleotide sequence ID" value="NZ_BMHQ01000005.1"/>
</dbReference>
<dbReference type="Gene3D" id="3.40.800.10">
    <property type="entry name" value="Ureohydrolase domain"/>
    <property type="match status" value="1"/>
</dbReference>
<dbReference type="InterPro" id="IPR006035">
    <property type="entry name" value="Ureohydrolase"/>
</dbReference>
<evidence type="ECO:0000313" key="7">
    <source>
        <dbReference type="Proteomes" id="UP000625210"/>
    </source>
</evidence>
<sequence length="325" mass="35575">MTKYQPADSFATPRFSGVRTFMRLPYKETLDQGMDFVVTGIPFDTGGSYRVGTRFGPQAIRDASVLLRPYNVEQDLSLFDYVSGVDYGDLPVVPGYIRPSYDRMVEGLSPILEQGIIPIVLGGDHSITLGELRAVARVYGKVGLVHFDAHSDTWDSYFGEKYNHGTPFRRAMEEGLIDPARSIQVGMRGSLYGPDDLQAARDLGFAVYSTNDLLQMGTATMVERIRKRTGTGPLFLSFDIDFLDPVYAPGTGTPEVAGPSIHQALELVRGLKGLKFVGFDLVEVLPSYDHGQITALAAANIVYEFITLIACNKKAASKHTEGAST</sequence>
<dbReference type="Pfam" id="PF00491">
    <property type="entry name" value="Arginase"/>
    <property type="match status" value="1"/>
</dbReference>
<organism evidence="6 7">
    <name type="scientific">Marinithermofilum abyssi</name>
    <dbReference type="NCBI Taxonomy" id="1571185"/>
    <lineage>
        <taxon>Bacteria</taxon>
        <taxon>Bacillati</taxon>
        <taxon>Bacillota</taxon>
        <taxon>Bacilli</taxon>
        <taxon>Bacillales</taxon>
        <taxon>Thermoactinomycetaceae</taxon>
        <taxon>Marinithermofilum</taxon>
    </lineage>
</organism>
<evidence type="ECO:0000256" key="3">
    <source>
        <dbReference type="ARBA" id="ARBA00022801"/>
    </source>
</evidence>
<keyword evidence="7" id="KW-1185">Reference proteome</keyword>
<keyword evidence="4" id="KW-0464">Manganese</keyword>
<dbReference type="GO" id="GO:0046872">
    <property type="term" value="F:metal ion binding"/>
    <property type="evidence" value="ECO:0007669"/>
    <property type="project" value="UniProtKB-KW"/>
</dbReference>
<evidence type="ECO:0000256" key="4">
    <source>
        <dbReference type="PIRSR" id="PIRSR036979-1"/>
    </source>
</evidence>
<comment type="similarity">
    <text evidence="1">Belongs to the arginase family. Agmatinase subfamily.</text>
</comment>
<dbReference type="PROSITE" id="PS01053">
    <property type="entry name" value="ARGINASE_1"/>
    <property type="match status" value="1"/>
</dbReference>
<dbReference type="PIRSF" id="PIRSF036979">
    <property type="entry name" value="Arginase"/>
    <property type="match status" value="1"/>
</dbReference>
<dbReference type="GO" id="GO:0008783">
    <property type="term" value="F:agmatinase activity"/>
    <property type="evidence" value="ECO:0007669"/>
    <property type="project" value="TreeGrafter"/>
</dbReference>
<dbReference type="InterPro" id="IPR020855">
    <property type="entry name" value="Ureohydrolase_Mn_BS"/>
</dbReference>
<comment type="cofactor">
    <cofactor evidence="4">
        <name>Mn(2+)</name>
        <dbReference type="ChEBI" id="CHEBI:29035"/>
    </cofactor>
    <text evidence="4">Binds 2 manganese ions per subunit.</text>
</comment>
<feature type="binding site" evidence="4">
    <location>
        <position position="241"/>
    </location>
    <ligand>
        <name>Mn(2+)</name>
        <dbReference type="ChEBI" id="CHEBI:29035"/>
        <label>1</label>
    </ligand>
</feature>
<evidence type="ECO:0000256" key="1">
    <source>
        <dbReference type="ARBA" id="ARBA00009227"/>
    </source>
</evidence>
<keyword evidence="3 5" id="KW-0378">Hydrolase</keyword>
<dbReference type="PROSITE" id="PS51409">
    <property type="entry name" value="ARGINASE_2"/>
    <property type="match status" value="1"/>
</dbReference>
<feature type="binding site" evidence="4">
    <location>
        <position position="125"/>
    </location>
    <ligand>
        <name>Mn(2+)</name>
        <dbReference type="ChEBI" id="CHEBI:29035"/>
        <label>1</label>
    </ligand>
</feature>
<dbReference type="Proteomes" id="UP000625210">
    <property type="component" value="Unassembled WGS sequence"/>
</dbReference>
<dbReference type="NCBIfam" id="NF002564">
    <property type="entry name" value="PRK02190.1"/>
    <property type="match status" value="1"/>
</dbReference>
<dbReference type="InterPro" id="IPR023696">
    <property type="entry name" value="Ureohydrolase_dom_sf"/>
</dbReference>
<accession>A0A8J2VF63</accession>
<feature type="binding site" evidence="4">
    <location>
        <position position="239"/>
    </location>
    <ligand>
        <name>Mn(2+)</name>
        <dbReference type="ChEBI" id="CHEBI:29035"/>
        <label>1</label>
    </ligand>
</feature>